<name>A0A2R4XFX7_9BURK</name>
<dbReference type="Pfam" id="PF13549">
    <property type="entry name" value="ATP-grasp_5"/>
    <property type="match status" value="1"/>
</dbReference>
<dbReference type="Gene3D" id="3.40.50.261">
    <property type="entry name" value="Succinyl-CoA synthetase domains"/>
    <property type="match status" value="2"/>
</dbReference>
<reference evidence="4 5" key="1">
    <citation type="submission" date="2018-04" db="EMBL/GenBank/DDBJ databases">
        <title>Bordetella sp. HZ20 isolated from seawater.</title>
        <authorList>
            <person name="Sun C."/>
        </authorList>
    </citation>
    <scope>NUCLEOTIDE SEQUENCE [LARGE SCALE GENOMIC DNA]</scope>
    <source>
        <strain evidence="4 5">HZ20</strain>
    </source>
</reference>
<dbReference type="Pfam" id="PF13607">
    <property type="entry name" value="Succ_CoA_lig"/>
    <property type="match status" value="1"/>
</dbReference>
<evidence type="ECO:0000256" key="2">
    <source>
        <dbReference type="PROSITE-ProRule" id="PRU00409"/>
    </source>
</evidence>
<dbReference type="Pfam" id="PF13380">
    <property type="entry name" value="CoA_binding_2"/>
    <property type="match status" value="1"/>
</dbReference>
<dbReference type="InterPro" id="IPR016102">
    <property type="entry name" value="Succinyl-CoA_synth-like"/>
</dbReference>
<protein>
    <recommendedName>
        <fullName evidence="3">ATP-grasp domain-containing protein</fullName>
    </recommendedName>
</protein>
<dbReference type="InterPro" id="IPR036291">
    <property type="entry name" value="NAD(P)-bd_dom_sf"/>
</dbReference>
<dbReference type="SMART" id="SM00881">
    <property type="entry name" value="CoA_binding"/>
    <property type="match status" value="1"/>
</dbReference>
<dbReference type="SUPFAM" id="SSF56059">
    <property type="entry name" value="Glutathione synthetase ATP-binding domain-like"/>
    <property type="match status" value="1"/>
</dbReference>
<dbReference type="SUPFAM" id="SSF52210">
    <property type="entry name" value="Succinyl-CoA synthetase domains"/>
    <property type="match status" value="2"/>
</dbReference>
<dbReference type="GO" id="GO:0046872">
    <property type="term" value="F:metal ion binding"/>
    <property type="evidence" value="ECO:0007669"/>
    <property type="project" value="InterPro"/>
</dbReference>
<sequence>MMEPMPINFIEIESMKKFFYPESIVLVGASENKNKIGGKILNAIVSCGYNGTIYPVNNKREYVNDIKCYPDVTSVSKKIDLAIISVPAPLVLESISQCAECNIPYAIIISSGFSEAGNSGKNLQLELKNILRNHSMRISGPNAEGFYAANNNLVATFSPGIRIKNKNQEIKHVKINKSIGLISQSGGLGFSFYERGKLVNLDFNYIVSTGNQVDLEISDYADYMLGQDDTAALLMYVESFINPKRFVEIAKNALKSRKPIVMIKTGRTDVGTRAIASHTGAIASSSRIVDAVLEDCGVIQGYDQSELLDITAALTQNPTPNGTRVAVISASGGAAVWMSDALREEKYDLPILTKEHQNALSKFIPSFGSVINPIDTTAHMFGKGIADILEMVIQFDYIDAIVLAVSLANTQRLVNEGERIASLIRSVEKTILIYSYTVPSDESVQLLRSFGLYCFTSIRGCVISLNALRDYGKAYFFEKNNTKISSINSNTKSDSVSLIESSIKKIIPEFHSKKILRKYGISSVDEGIARNIQDARAIASQIGYPVVLKAHSSDLAHKSDAHAVILNINNDAELEASYKKIINNVKDFDPSLVIEEMLIQSMAGQGIEMIMGIQVDKDFGPIVMIGAGGIFAEVLEDVVLAPAPLSLEKGWELISRLKISKILSGVRGNPPADVEALVDAIVRFSILANDLHEVISEFDVNPVIVHPKGQGISIVDALCVKR</sequence>
<dbReference type="PANTHER" id="PTHR42793">
    <property type="entry name" value="COA BINDING DOMAIN CONTAINING PROTEIN"/>
    <property type="match status" value="1"/>
</dbReference>
<dbReference type="PANTHER" id="PTHR42793:SF1">
    <property type="entry name" value="PEPTIDYL-LYSINE N-ACETYLTRANSFERASE PATZ"/>
    <property type="match status" value="1"/>
</dbReference>
<evidence type="ECO:0000313" key="5">
    <source>
        <dbReference type="Proteomes" id="UP000244571"/>
    </source>
</evidence>
<dbReference type="Gene3D" id="3.30.1490.20">
    <property type="entry name" value="ATP-grasp fold, A domain"/>
    <property type="match status" value="1"/>
</dbReference>
<evidence type="ECO:0000256" key="1">
    <source>
        <dbReference type="ARBA" id="ARBA00060888"/>
    </source>
</evidence>
<keyword evidence="2" id="KW-0547">Nucleotide-binding</keyword>
<dbReference type="FunFam" id="3.30.1490.20:FF:000020">
    <property type="entry name" value="Protein lysine acetyltransferase"/>
    <property type="match status" value="1"/>
</dbReference>
<dbReference type="InterPro" id="IPR011761">
    <property type="entry name" value="ATP-grasp"/>
</dbReference>
<dbReference type="AlphaFoldDB" id="A0A2R4XFX7"/>
<dbReference type="InterPro" id="IPR013815">
    <property type="entry name" value="ATP_grasp_subdomain_1"/>
</dbReference>
<comment type="similarity">
    <text evidence="1">In the N-terminal section; belongs to the acetate CoA ligase alpha subunit family.</text>
</comment>
<feature type="domain" description="ATP-grasp" evidence="3">
    <location>
        <begin position="513"/>
        <end position="550"/>
    </location>
</feature>
<accession>A0A2R4XFX7</accession>
<organism evidence="4 5">
    <name type="scientific">Orrella marina</name>
    <dbReference type="NCBI Taxonomy" id="2163011"/>
    <lineage>
        <taxon>Bacteria</taxon>
        <taxon>Pseudomonadati</taxon>
        <taxon>Pseudomonadota</taxon>
        <taxon>Betaproteobacteria</taxon>
        <taxon>Burkholderiales</taxon>
        <taxon>Alcaligenaceae</taxon>
        <taxon>Orrella</taxon>
    </lineage>
</organism>
<dbReference type="Proteomes" id="UP000244571">
    <property type="component" value="Chromosome"/>
</dbReference>
<dbReference type="EMBL" id="CP028901">
    <property type="protein sequence ID" value="AWB32716.1"/>
    <property type="molecule type" value="Genomic_DNA"/>
</dbReference>
<proteinExistence type="inferred from homology"/>
<keyword evidence="2" id="KW-0067">ATP-binding</keyword>
<evidence type="ECO:0000313" key="4">
    <source>
        <dbReference type="EMBL" id="AWB32716.1"/>
    </source>
</evidence>
<dbReference type="PROSITE" id="PS50975">
    <property type="entry name" value="ATP_GRASP"/>
    <property type="match status" value="1"/>
</dbReference>
<dbReference type="Gene3D" id="3.30.470.20">
    <property type="entry name" value="ATP-grasp fold, B domain"/>
    <property type="match status" value="1"/>
</dbReference>
<evidence type="ECO:0000259" key="3">
    <source>
        <dbReference type="PROSITE" id="PS50975"/>
    </source>
</evidence>
<dbReference type="InterPro" id="IPR003781">
    <property type="entry name" value="CoA-bd"/>
</dbReference>
<keyword evidence="5" id="KW-1185">Reference proteome</keyword>
<gene>
    <name evidence="4" type="ORF">DBV39_02180</name>
</gene>
<dbReference type="InterPro" id="IPR032875">
    <property type="entry name" value="Succ_CoA_lig_flav_dom"/>
</dbReference>
<dbReference type="Gene3D" id="3.40.50.720">
    <property type="entry name" value="NAD(P)-binding Rossmann-like Domain"/>
    <property type="match status" value="1"/>
</dbReference>
<dbReference type="GO" id="GO:0005524">
    <property type="term" value="F:ATP binding"/>
    <property type="evidence" value="ECO:0007669"/>
    <property type="project" value="UniProtKB-UniRule"/>
</dbReference>
<dbReference type="SUPFAM" id="SSF51735">
    <property type="entry name" value="NAD(P)-binding Rossmann-fold domains"/>
    <property type="match status" value="1"/>
</dbReference>
<dbReference type="KEGG" id="boz:DBV39_02180"/>